<comment type="caution">
    <text evidence="2">The sequence shown here is derived from an EMBL/GenBank/DDBJ whole genome shotgun (WGS) entry which is preliminary data.</text>
</comment>
<dbReference type="AlphaFoldDB" id="A0A1Y3GAH5"/>
<dbReference type="RefSeq" id="WP_161490814.1">
    <property type="nucleotide sequence ID" value="NZ_MRZU01000004.1"/>
</dbReference>
<organism evidence="2 3">
    <name type="scientific">Methanonatronarchaeum thermophilum</name>
    <dbReference type="NCBI Taxonomy" id="1927129"/>
    <lineage>
        <taxon>Archaea</taxon>
        <taxon>Methanobacteriati</taxon>
        <taxon>Methanobacteriota</taxon>
        <taxon>Methanonatronarchaeia</taxon>
        <taxon>Methanonatronarchaeales</taxon>
        <taxon>Methanonatronarchaeaceae</taxon>
        <taxon>Methanonatronarchaeum</taxon>
    </lineage>
</organism>
<feature type="region of interest" description="Disordered" evidence="1">
    <location>
        <begin position="31"/>
        <end position="52"/>
    </location>
</feature>
<evidence type="ECO:0000256" key="1">
    <source>
        <dbReference type="SAM" id="MobiDB-lite"/>
    </source>
</evidence>
<evidence type="ECO:0000313" key="2">
    <source>
        <dbReference type="EMBL" id="OUJ18419.1"/>
    </source>
</evidence>
<keyword evidence="3" id="KW-1185">Reference proteome</keyword>
<name>A0A1Y3GAH5_9EURY</name>
<reference evidence="2 3" key="1">
    <citation type="submission" date="2016-12" db="EMBL/GenBank/DDBJ databases">
        <title>Discovery of methanogenic haloarchaea.</title>
        <authorList>
            <person name="Sorokin D.Y."/>
            <person name="Makarova K.S."/>
            <person name="Abbas B."/>
            <person name="Ferrer M."/>
            <person name="Golyshin P.N."/>
        </authorList>
    </citation>
    <scope>NUCLEOTIDE SEQUENCE [LARGE SCALE GENOMIC DNA]</scope>
    <source>
        <strain evidence="2">AMET1</strain>
    </source>
</reference>
<evidence type="ECO:0000313" key="3">
    <source>
        <dbReference type="Proteomes" id="UP000195137"/>
    </source>
</evidence>
<sequence>MNEKEIEILGRWSIELQENINKNKINTNQLKHQDIPLNNKKIDKKTNSKATP</sequence>
<proteinExistence type="predicted"/>
<gene>
    <name evidence="2" type="ORF">AMET1_1335</name>
</gene>
<dbReference type="EMBL" id="MRZU01000004">
    <property type="protein sequence ID" value="OUJ18419.1"/>
    <property type="molecule type" value="Genomic_DNA"/>
</dbReference>
<protein>
    <submittedName>
        <fullName evidence="2">Uncharacterized protein</fullName>
    </submittedName>
</protein>
<dbReference type="Proteomes" id="UP000195137">
    <property type="component" value="Unassembled WGS sequence"/>
</dbReference>
<accession>A0A1Y3GAH5</accession>